<dbReference type="AlphaFoldDB" id="A0AAD6XW71"/>
<name>A0AAD6XW71_9AGAR</name>
<comment type="caution">
    <text evidence="1">The sequence shown here is derived from an EMBL/GenBank/DDBJ whole genome shotgun (WGS) entry which is preliminary data.</text>
</comment>
<evidence type="ECO:0000313" key="2">
    <source>
        <dbReference type="Proteomes" id="UP001222325"/>
    </source>
</evidence>
<organism evidence="1 2">
    <name type="scientific">Mycena belliarum</name>
    <dbReference type="NCBI Taxonomy" id="1033014"/>
    <lineage>
        <taxon>Eukaryota</taxon>
        <taxon>Fungi</taxon>
        <taxon>Dikarya</taxon>
        <taxon>Basidiomycota</taxon>
        <taxon>Agaricomycotina</taxon>
        <taxon>Agaricomycetes</taxon>
        <taxon>Agaricomycetidae</taxon>
        <taxon>Agaricales</taxon>
        <taxon>Marasmiineae</taxon>
        <taxon>Mycenaceae</taxon>
        <taxon>Mycena</taxon>
    </lineage>
</organism>
<dbReference type="EMBL" id="JARJCN010000018">
    <property type="protein sequence ID" value="KAJ7092266.1"/>
    <property type="molecule type" value="Genomic_DNA"/>
</dbReference>
<protein>
    <submittedName>
        <fullName evidence="1">Uncharacterized protein</fullName>
    </submittedName>
</protein>
<reference evidence="1" key="1">
    <citation type="submission" date="2023-03" db="EMBL/GenBank/DDBJ databases">
        <title>Massive genome expansion in bonnet fungi (Mycena s.s.) driven by repeated elements and novel gene families across ecological guilds.</title>
        <authorList>
            <consortium name="Lawrence Berkeley National Laboratory"/>
            <person name="Harder C.B."/>
            <person name="Miyauchi S."/>
            <person name="Viragh M."/>
            <person name="Kuo A."/>
            <person name="Thoen E."/>
            <person name="Andreopoulos B."/>
            <person name="Lu D."/>
            <person name="Skrede I."/>
            <person name="Drula E."/>
            <person name="Henrissat B."/>
            <person name="Morin E."/>
            <person name="Kohler A."/>
            <person name="Barry K."/>
            <person name="LaButti K."/>
            <person name="Morin E."/>
            <person name="Salamov A."/>
            <person name="Lipzen A."/>
            <person name="Mereny Z."/>
            <person name="Hegedus B."/>
            <person name="Baldrian P."/>
            <person name="Stursova M."/>
            <person name="Weitz H."/>
            <person name="Taylor A."/>
            <person name="Grigoriev I.V."/>
            <person name="Nagy L.G."/>
            <person name="Martin F."/>
            <person name="Kauserud H."/>
        </authorList>
    </citation>
    <scope>NUCLEOTIDE SEQUENCE</scope>
    <source>
        <strain evidence="1">CBHHK173m</strain>
    </source>
</reference>
<evidence type="ECO:0000313" key="1">
    <source>
        <dbReference type="EMBL" id="KAJ7092266.1"/>
    </source>
</evidence>
<sequence length="111" mass="12470">MLGSSSVLSFALRLRRLPFRVCRRIDLGNAPEDDLSALASACKQATFGVDQLDVLDESYRKAGKMDLSKFSTRMDVVASGLVVLRSFSRCRRTVRVFEQRGDGSYFKSHVF</sequence>
<accession>A0AAD6XW71</accession>
<gene>
    <name evidence="1" type="ORF">B0H15DRAFT_777606</name>
</gene>
<keyword evidence="2" id="KW-1185">Reference proteome</keyword>
<proteinExistence type="predicted"/>
<dbReference type="Proteomes" id="UP001222325">
    <property type="component" value="Unassembled WGS sequence"/>
</dbReference>